<dbReference type="InterPro" id="IPR036388">
    <property type="entry name" value="WH-like_DNA-bd_sf"/>
</dbReference>
<feature type="domain" description="Transcription regulator PadR N-terminal" evidence="1">
    <location>
        <begin position="23"/>
        <end position="93"/>
    </location>
</feature>
<dbReference type="EMBL" id="SKBU01000042">
    <property type="protein sequence ID" value="TCJ13042.1"/>
    <property type="molecule type" value="Genomic_DNA"/>
</dbReference>
<dbReference type="Gene3D" id="1.10.10.10">
    <property type="entry name" value="Winged helix-like DNA-binding domain superfamily/Winged helix DNA-binding domain"/>
    <property type="match status" value="1"/>
</dbReference>
<dbReference type="Pfam" id="PF03551">
    <property type="entry name" value="PadR"/>
    <property type="match status" value="1"/>
</dbReference>
<evidence type="ECO:0000313" key="3">
    <source>
        <dbReference type="Proteomes" id="UP000295244"/>
    </source>
</evidence>
<name>A0A4R1B4L2_9ACTN</name>
<sequence>MRDFERGSPVLRDLELGAVRVHILHHAARAPVYGSWMFEELRRHGYELSYGTLYPALHRMEEQGLLKREDRVEGGRVRKYYTATERGRAELERARRVIRELHREVVEGEGPDPG</sequence>
<accession>A0A4R1B4L2</accession>
<dbReference type="SUPFAM" id="SSF46785">
    <property type="entry name" value="Winged helix' DNA-binding domain"/>
    <property type="match status" value="1"/>
</dbReference>
<evidence type="ECO:0000259" key="1">
    <source>
        <dbReference type="Pfam" id="PF03551"/>
    </source>
</evidence>
<gene>
    <name evidence="2" type="ORF">E0L93_15155</name>
</gene>
<protein>
    <submittedName>
        <fullName evidence="2">PadR family transcriptional regulator</fullName>
    </submittedName>
</protein>
<keyword evidence="3" id="KW-1185">Reference proteome</keyword>
<dbReference type="Proteomes" id="UP000295244">
    <property type="component" value="Unassembled WGS sequence"/>
</dbReference>
<dbReference type="RefSeq" id="WP_132692927.1">
    <property type="nucleotide sequence ID" value="NZ_SKBU01000042.1"/>
</dbReference>
<dbReference type="InterPro" id="IPR052509">
    <property type="entry name" value="Metal_resp_DNA-bind_regulator"/>
</dbReference>
<dbReference type="InterPro" id="IPR036390">
    <property type="entry name" value="WH_DNA-bd_sf"/>
</dbReference>
<dbReference type="AlphaFoldDB" id="A0A4R1B4L2"/>
<dbReference type="OrthoDB" id="122286at2"/>
<comment type="caution">
    <text evidence="2">The sequence shown here is derived from an EMBL/GenBank/DDBJ whole genome shotgun (WGS) entry which is preliminary data.</text>
</comment>
<reference evidence="2 3" key="1">
    <citation type="submission" date="2019-03" db="EMBL/GenBank/DDBJ databases">
        <title>Whole genome sequence of a novel Rubrobacter taiwanensis strain, isolated from Yellowstone National Park.</title>
        <authorList>
            <person name="Freed S."/>
            <person name="Ramaley R.F."/>
            <person name="Kyndt J.A."/>
        </authorList>
    </citation>
    <scope>NUCLEOTIDE SEQUENCE [LARGE SCALE GENOMIC DNA]</scope>
    <source>
        <strain evidence="2 3">Yellowstone</strain>
    </source>
</reference>
<organism evidence="2 3">
    <name type="scientific">Rubrobacter taiwanensis</name>
    <dbReference type="NCBI Taxonomy" id="185139"/>
    <lineage>
        <taxon>Bacteria</taxon>
        <taxon>Bacillati</taxon>
        <taxon>Actinomycetota</taxon>
        <taxon>Rubrobacteria</taxon>
        <taxon>Rubrobacterales</taxon>
        <taxon>Rubrobacteraceae</taxon>
        <taxon>Rubrobacter</taxon>
    </lineage>
</organism>
<dbReference type="InterPro" id="IPR005149">
    <property type="entry name" value="Tscrpt_reg_PadR_N"/>
</dbReference>
<evidence type="ECO:0000313" key="2">
    <source>
        <dbReference type="EMBL" id="TCJ13042.1"/>
    </source>
</evidence>
<proteinExistence type="predicted"/>
<dbReference type="PANTHER" id="PTHR33169">
    <property type="entry name" value="PADR-FAMILY TRANSCRIPTIONAL REGULATOR"/>
    <property type="match status" value="1"/>
</dbReference>
<dbReference type="PANTHER" id="PTHR33169:SF14">
    <property type="entry name" value="TRANSCRIPTIONAL REGULATOR RV3488"/>
    <property type="match status" value="1"/>
</dbReference>